<feature type="region of interest" description="Disordered" evidence="1">
    <location>
        <begin position="104"/>
        <end position="132"/>
    </location>
</feature>
<reference evidence="3" key="3">
    <citation type="submission" date="2025-09" db="UniProtKB">
        <authorList>
            <consortium name="Ensembl"/>
        </authorList>
    </citation>
    <scope>IDENTIFICATION</scope>
</reference>
<reference evidence="3" key="2">
    <citation type="submission" date="2025-08" db="UniProtKB">
        <authorList>
            <consortium name="Ensembl"/>
        </authorList>
    </citation>
    <scope>IDENTIFICATION</scope>
</reference>
<evidence type="ECO:0000313" key="3">
    <source>
        <dbReference type="Ensembl" id="ENSAOCP00000055138.1"/>
    </source>
</evidence>
<protein>
    <submittedName>
        <fullName evidence="3">Uncharacterized protein</fullName>
    </submittedName>
</protein>
<keyword evidence="2" id="KW-0732">Signal</keyword>
<evidence type="ECO:0000256" key="2">
    <source>
        <dbReference type="SAM" id="SignalP"/>
    </source>
</evidence>
<dbReference type="Gene3D" id="1.20.140.150">
    <property type="match status" value="1"/>
</dbReference>
<evidence type="ECO:0000313" key="4">
    <source>
        <dbReference type="Proteomes" id="UP001501940"/>
    </source>
</evidence>
<sequence length="132" mass="14765">MAALSLGMLGFVLSLMGMECTFIGGKDRSKYKKIYAGGWCHVISENKINDLARKMEKQFADRVVKKPAGGVSILPERKDEIQELTYTDLEESSEWMVSSLEERLEVSKPEVSNMRPAGQKRPSRGSNPALRV</sequence>
<dbReference type="Ensembl" id="ENSAOCT00000084355.1">
    <property type="protein sequence ID" value="ENSAOCP00000055138.1"/>
    <property type="gene ID" value="ENSAOCG00000033458.1"/>
</dbReference>
<keyword evidence="4" id="KW-1185">Reference proteome</keyword>
<dbReference type="Proteomes" id="UP001501940">
    <property type="component" value="Chromosome 24"/>
</dbReference>
<accession>A0AAQ5YMT2</accession>
<feature type="signal peptide" evidence="2">
    <location>
        <begin position="1"/>
        <end position="20"/>
    </location>
</feature>
<proteinExistence type="predicted"/>
<feature type="chain" id="PRO_5043781299" evidence="2">
    <location>
        <begin position="21"/>
        <end position="132"/>
    </location>
</feature>
<dbReference type="AlphaFoldDB" id="A0AAQ5YMT2"/>
<reference evidence="3 4" key="1">
    <citation type="submission" date="2022-01" db="EMBL/GenBank/DDBJ databases">
        <title>A chromosome-scale genome assembly of the false clownfish, Amphiprion ocellaris.</title>
        <authorList>
            <person name="Ryu T."/>
        </authorList>
    </citation>
    <scope>NUCLEOTIDE SEQUENCE [LARGE SCALE GENOMIC DNA]</scope>
</reference>
<name>A0AAQ5YMT2_AMPOC</name>
<organism evidence="3 4">
    <name type="scientific">Amphiprion ocellaris</name>
    <name type="common">Clown anemonefish</name>
    <dbReference type="NCBI Taxonomy" id="80972"/>
    <lineage>
        <taxon>Eukaryota</taxon>
        <taxon>Metazoa</taxon>
        <taxon>Chordata</taxon>
        <taxon>Craniata</taxon>
        <taxon>Vertebrata</taxon>
        <taxon>Euteleostomi</taxon>
        <taxon>Actinopterygii</taxon>
        <taxon>Neopterygii</taxon>
        <taxon>Teleostei</taxon>
        <taxon>Neoteleostei</taxon>
        <taxon>Acanthomorphata</taxon>
        <taxon>Ovalentaria</taxon>
        <taxon>Pomacentridae</taxon>
        <taxon>Amphiprion</taxon>
    </lineage>
</organism>
<evidence type="ECO:0000256" key="1">
    <source>
        <dbReference type="SAM" id="MobiDB-lite"/>
    </source>
</evidence>